<evidence type="ECO:0000256" key="8">
    <source>
        <dbReference type="ARBA" id="ARBA00023033"/>
    </source>
</evidence>
<dbReference type="GO" id="GO:0016020">
    <property type="term" value="C:membrane"/>
    <property type="evidence" value="ECO:0007669"/>
    <property type="project" value="UniProtKB-SubCell"/>
</dbReference>
<dbReference type="FunFam" id="1.10.630.10:FF:000019">
    <property type="entry name" value="Cytochrome P450 family protein"/>
    <property type="match status" value="1"/>
</dbReference>
<proteinExistence type="inferred from homology"/>
<evidence type="ECO:0000256" key="13">
    <source>
        <dbReference type="SAM" id="Phobius"/>
    </source>
</evidence>
<dbReference type="InterPro" id="IPR001128">
    <property type="entry name" value="Cyt_P450"/>
</dbReference>
<dbReference type="CDD" id="cd20655">
    <property type="entry name" value="CYP93"/>
    <property type="match status" value="1"/>
</dbReference>
<keyword evidence="7 10" id="KW-0408">Iron</keyword>
<evidence type="ECO:0000256" key="1">
    <source>
        <dbReference type="ARBA" id="ARBA00001971"/>
    </source>
</evidence>
<dbReference type="PROSITE" id="PS00086">
    <property type="entry name" value="CYTOCHROME_P450"/>
    <property type="match status" value="1"/>
</dbReference>
<dbReference type="GO" id="GO:0016705">
    <property type="term" value="F:oxidoreductase activity, acting on paired donors, with incorporation or reduction of molecular oxygen"/>
    <property type="evidence" value="ECO:0007669"/>
    <property type="project" value="InterPro"/>
</dbReference>
<comment type="cofactor">
    <cofactor evidence="1 10">
        <name>heme</name>
        <dbReference type="ChEBI" id="CHEBI:30413"/>
    </cofactor>
</comment>
<comment type="similarity">
    <text evidence="3 11">Belongs to the cytochrome P450 family.</text>
</comment>
<evidence type="ECO:0000256" key="10">
    <source>
        <dbReference type="PIRSR" id="PIRSR602401-1"/>
    </source>
</evidence>
<keyword evidence="12" id="KW-0175">Coiled coil</keyword>
<organism evidence="14 15">
    <name type="scientific">Acacia crassicarpa</name>
    <name type="common">northern wattle</name>
    <dbReference type="NCBI Taxonomy" id="499986"/>
    <lineage>
        <taxon>Eukaryota</taxon>
        <taxon>Viridiplantae</taxon>
        <taxon>Streptophyta</taxon>
        <taxon>Embryophyta</taxon>
        <taxon>Tracheophyta</taxon>
        <taxon>Spermatophyta</taxon>
        <taxon>Magnoliopsida</taxon>
        <taxon>eudicotyledons</taxon>
        <taxon>Gunneridae</taxon>
        <taxon>Pentapetalae</taxon>
        <taxon>rosids</taxon>
        <taxon>fabids</taxon>
        <taxon>Fabales</taxon>
        <taxon>Fabaceae</taxon>
        <taxon>Caesalpinioideae</taxon>
        <taxon>mimosoid clade</taxon>
        <taxon>Acacieae</taxon>
        <taxon>Acacia</taxon>
    </lineage>
</organism>
<dbReference type="PANTHER" id="PTHR47943:SF8">
    <property type="entry name" value="CYTOCHROME P450"/>
    <property type="match status" value="1"/>
</dbReference>
<accession>A0AAE1JR18</accession>
<evidence type="ECO:0000256" key="5">
    <source>
        <dbReference type="ARBA" id="ARBA00022723"/>
    </source>
</evidence>
<keyword evidence="4 10" id="KW-0349">Heme</keyword>
<dbReference type="AlphaFoldDB" id="A0AAE1JR18"/>
<dbReference type="InterPro" id="IPR036396">
    <property type="entry name" value="Cyt_P450_sf"/>
</dbReference>
<evidence type="ECO:0000256" key="2">
    <source>
        <dbReference type="ARBA" id="ARBA00004370"/>
    </source>
</evidence>
<dbReference type="Pfam" id="PF00067">
    <property type="entry name" value="p450"/>
    <property type="match status" value="1"/>
</dbReference>
<keyword evidence="8 11" id="KW-0503">Monooxygenase</keyword>
<dbReference type="Gene3D" id="1.10.630.10">
    <property type="entry name" value="Cytochrome P450"/>
    <property type="match status" value="1"/>
</dbReference>
<dbReference type="SUPFAM" id="SSF48264">
    <property type="entry name" value="Cytochrome P450"/>
    <property type="match status" value="1"/>
</dbReference>
<feature type="binding site" description="axial binding residue" evidence="10">
    <location>
        <position position="457"/>
    </location>
    <ligand>
        <name>heme</name>
        <dbReference type="ChEBI" id="CHEBI:30413"/>
    </ligand>
    <ligandPart>
        <name>Fe</name>
        <dbReference type="ChEBI" id="CHEBI:18248"/>
    </ligandPart>
</feature>
<comment type="caution">
    <text evidence="14">The sequence shown here is derived from an EMBL/GenBank/DDBJ whole genome shotgun (WGS) entry which is preliminary data.</text>
</comment>
<comment type="subcellular location">
    <subcellularLocation>
        <location evidence="2">Membrane</location>
    </subcellularLocation>
</comment>
<keyword evidence="13" id="KW-0812">Transmembrane</keyword>
<evidence type="ECO:0000256" key="4">
    <source>
        <dbReference type="ARBA" id="ARBA00022617"/>
    </source>
</evidence>
<sequence>MADSNFQGYIQLFFIWLLSTILVGRILKTKQRKARRPPTPLALPIIGHLHLLSPLPHRDFYNLSLRYGPIIHLLLGSQPCVVVSTAEAAKEFLKTHELSFSNRPTRTVAVKHLTYEFQDFLFAPYGPYWKFMKKLCMSELLGGRMLDQFVLVREQETKRFLTTLLQKGKVGGEAVDVGAELMVLSNNIISRVTLSRTSSQNEDEADVVRKVVIDAAELSGKFNISDFISFCKIFDLQGLNKRLKEVRERFDTLMERVIEEHQEERRKNKEMGARGDKVRNILDVLLDIYEDEKSEMKLTKENIKAFIFDIFVAGTDTSAITIEWALAELINHPRVMEKARQEIDSVIGNNRIVGESDIVKLPYLQAIVKEAMRIHPAGPMLLRESSRSSVVCGYEIPEKTRLFVNVWAIGRDPNHWKNPDEFRPERFMSEEGNGQGRLDVRGQHFEFIPFGSGRRGCPGTSLALQVVHTNLASMIQCFEWKVDGTVSMEEKAGITAPRAHPLICVPVPRLHPLPSISF</sequence>
<gene>
    <name evidence="14" type="ORF">QN277_021103</name>
</gene>
<dbReference type="InterPro" id="IPR002401">
    <property type="entry name" value="Cyt_P450_E_grp-I"/>
</dbReference>
<evidence type="ECO:0000256" key="6">
    <source>
        <dbReference type="ARBA" id="ARBA00023002"/>
    </source>
</evidence>
<keyword evidence="6 11" id="KW-0560">Oxidoreductase</keyword>
<dbReference type="GO" id="GO:0004497">
    <property type="term" value="F:monooxygenase activity"/>
    <property type="evidence" value="ECO:0007669"/>
    <property type="project" value="UniProtKB-KW"/>
</dbReference>
<evidence type="ECO:0000313" key="14">
    <source>
        <dbReference type="EMBL" id="KAK4272564.1"/>
    </source>
</evidence>
<evidence type="ECO:0000256" key="3">
    <source>
        <dbReference type="ARBA" id="ARBA00010617"/>
    </source>
</evidence>
<dbReference type="Proteomes" id="UP001293593">
    <property type="component" value="Unassembled WGS sequence"/>
</dbReference>
<keyword evidence="9 13" id="KW-0472">Membrane</keyword>
<dbReference type="PRINTS" id="PR00385">
    <property type="entry name" value="P450"/>
</dbReference>
<evidence type="ECO:0000313" key="15">
    <source>
        <dbReference type="Proteomes" id="UP001293593"/>
    </source>
</evidence>
<feature type="transmembrane region" description="Helical" evidence="13">
    <location>
        <begin position="6"/>
        <end position="27"/>
    </location>
</feature>
<keyword evidence="15" id="KW-1185">Reference proteome</keyword>
<protein>
    <submittedName>
        <fullName evidence="14">Uncharacterized protein</fullName>
    </submittedName>
</protein>
<dbReference type="PRINTS" id="PR00463">
    <property type="entry name" value="EP450I"/>
</dbReference>
<dbReference type="InterPro" id="IPR017972">
    <property type="entry name" value="Cyt_P450_CS"/>
</dbReference>
<dbReference type="PANTHER" id="PTHR47943">
    <property type="entry name" value="CYTOCHROME P450 93A3-LIKE"/>
    <property type="match status" value="1"/>
</dbReference>
<evidence type="ECO:0000256" key="9">
    <source>
        <dbReference type="ARBA" id="ARBA00023136"/>
    </source>
</evidence>
<dbReference type="GO" id="GO:0020037">
    <property type="term" value="F:heme binding"/>
    <property type="evidence" value="ECO:0007669"/>
    <property type="project" value="InterPro"/>
</dbReference>
<reference evidence="14" key="1">
    <citation type="submission" date="2023-10" db="EMBL/GenBank/DDBJ databases">
        <title>Chromosome-level genome of the transformable northern wattle, Acacia crassicarpa.</title>
        <authorList>
            <person name="Massaro I."/>
            <person name="Sinha N.R."/>
            <person name="Poethig S."/>
            <person name="Leichty A.R."/>
        </authorList>
    </citation>
    <scope>NUCLEOTIDE SEQUENCE</scope>
    <source>
        <strain evidence="14">Acra3RX</strain>
        <tissue evidence="14">Leaf</tissue>
    </source>
</reference>
<feature type="coiled-coil region" evidence="12">
    <location>
        <begin position="236"/>
        <end position="274"/>
    </location>
</feature>
<evidence type="ECO:0000256" key="11">
    <source>
        <dbReference type="RuleBase" id="RU000461"/>
    </source>
</evidence>
<evidence type="ECO:0000256" key="7">
    <source>
        <dbReference type="ARBA" id="ARBA00023004"/>
    </source>
</evidence>
<keyword evidence="13" id="KW-1133">Transmembrane helix</keyword>
<dbReference type="EMBL" id="JAWXYG010000005">
    <property type="protein sequence ID" value="KAK4272564.1"/>
    <property type="molecule type" value="Genomic_DNA"/>
</dbReference>
<dbReference type="GO" id="GO:0005506">
    <property type="term" value="F:iron ion binding"/>
    <property type="evidence" value="ECO:0007669"/>
    <property type="project" value="InterPro"/>
</dbReference>
<name>A0AAE1JR18_9FABA</name>
<keyword evidence="5 10" id="KW-0479">Metal-binding</keyword>
<evidence type="ECO:0000256" key="12">
    <source>
        <dbReference type="SAM" id="Coils"/>
    </source>
</evidence>